<feature type="transmembrane region" description="Helical" evidence="5">
    <location>
        <begin position="229"/>
        <end position="252"/>
    </location>
</feature>
<dbReference type="PROSITE" id="PS50850">
    <property type="entry name" value="MFS"/>
    <property type="match status" value="1"/>
</dbReference>
<dbReference type="AlphaFoldDB" id="A0A427XJ41"/>
<evidence type="ECO:0000256" key="3">
    <source>
        <dbReference type="ARBA" id="ARBA00022989"/>
    </source>
</evidence>
<evidence type="ECO:0000256" key="5">
    <source>
        <dbReference type="SAM" id="Phobius"/>
    </source>
</evidence>
<feature type="transmembrane region" description="Helical" evidence="5">
    <location>
        <begin position="137"/>
        <end position="159"/>
    </location>
</feature>
<dbReference type="GO" id="GO:0005886">
    <property type="term" value="C:plasma membrane"/>
    <property type="evidence" value="ECO:0007669"/>
    <property type="project" value="TreeGrafter"/>
</dbReference>
<dbReference type="PANTHER" id="PTHR23502">
    <property type="entry name" value="MAJOR FACILITATOR SUPERFAMILY"/>
    <property type="match status" value="1"/>
</dbReference>
<dbReference type="SUPFAM" id="SSF103473">
    <property type="entry name" value="MFS general substrate transporter"/>
    <property type="match status" value="1"/>
</dbReference>
<dbReference type="CDD" id="cd17323">
    <property type="entry name" value="MFS_Tpo1_MDR_like"/>
    <property type="match status" value="1"/>
</dbReference>
<protein>
    <recommendedName>
        <fullName evidence="6">Major facilitator superfamily (MFS) profile domain-containing protein</fullName>
    </recommendedName>
</protein>
<feature type="transmembrane region" description="Helical" evidence="5">
    <location>
        <begin position="375"/>
        <end position="394"/>
    </location>
</feature>
<feature type="transmembrane region" description="Helical" evidence="5">
    <location>
        <begin position="336"/>
        <end position="355"/>
    </location>
</feature>
<name>A0A427XJ41_9TREE</name>
<feature type="transmembrane region" description="Helical" evidence="5">
    <location>
        <begin position="100"/>
        <end position="125"/>
    </location>
</feature>
<feature type="transmembrane region" description="Helical" evidence="5">
    <location>
        <begin position="512"/>
        <end position="530"/>
    </location>
</feature>
<dbReference type="InterPro" id="IPR020846">
    <property type="entry name" value="MFS_dom"/>
</dbReference>
<feature type="transmembrane region" description="Helical" evidence="5">
    <location>
        <begin position="171"/>
        <end position="193"/>
    </location>
</feature>
<feature type="transmembrane region" description="Helical" evidence="5">
    <location>
        <begin position="447"/>
        <end position="471"/>
    </location>
</feature>
<evidence type="ECO:0000313" key="7">
    <source>
        <dbReference type="EMBL" id="RSH78812.1"/>
    </source>
</evidence>
<gene>
    <name evidence="7" type="ORF">EHS24_001727</name>
</gene>
<dbReference type="Proteomes" id="UP000279236">
    <property type="component" value="Unassembled WGS sequence"/>
</dbReference>
<dbReference type="Gene3D" id="1.20.1250.20">
    <property type="entry name" value="MFS general substrate transporter like domains"/>
    <property type="match status" value="1"/>
</dbReference>
<feature type="transmembrane region" description="Helical" evidence="5">
    <location>
        <begin position="415"/>
        <end position="435"/>
    </location>
</feature>
<keyword evidence="8" id="KW-1185">Reference proteome</keyword>
<organism evidence="7 8">
    <name type="scientific">Apiotrichum porosum</name>
    <dbReference type="NCBI Taxonomy" id="105984"/>
    <lineage>
        <taxon>Eukaryota</taxon>
        <taxon>Fungi</taxon>
        <taxon>Dikarya</taxon>
        <taxon>Basidiomycota</taxon>
        <taxon>Agaricomycotina</taxon>
        <taxon>Tremellomycetes</taxon>
        <taxon>Trichosporonales</taxon>
        <taxon>Trichosporonaceae</taxon>
        <taxon>Apiotrichum</taxon>
    </lineage>
</organism>
<evidence type="ECO:0000256" key="1">
    <source>
        <dbReference type="ARBA" id="ARBA00004141"/>
    </source>
</evidence>
<feature type="domain" description="Major facilitator superfamily (MFS) profile" evidence="6">
    <location>
        <begin position="102"/>
        <end position="537"/>
    </location>
</feature>
<dbReference type="InterPro" id="IPR011701">
    <property type="entry name" value="MFS"/>
</dbReference>
<feature type="transmembrane region" description="Helical" evidence="5">
    <location>
        <begin position="258"/>
        <end position="278"/>
    </location>
</feature>
<dbReference type="EMBL" id="RSCE01000011">
    <property type="protein sequence ID" value="RSH78812.1"/>
    <property type="molecule type" value="Genomic_DNA"/>
</dbReference>
<dbReference type="RefSeq" id="XP_028473959.1">
    <property type="nucleotide sequence ID" value="XM_028617496.1"/>
</dbReference>
<dbReference type="GO" id="GO:0015244">
    <property type="term" value="F:fluconazole transmembrane transporter activity"/>
    <property type="evidence" value="ECO:0007669"/>
    <property type="project" value="TreeGrafter"/>
</dbReference>
<evidence type="ECO:0000256" key="4">
    <source>
        <dbReference type="ARBA" id="ARBA00023136"/>
    </source>
</evidence>
<comment type="caution">
    <text evidence="7">The sequence shown here is derived from an EMBL/GenBank/DDBJ whole genome shotgun (WGS) entry which is preliminary data.</text>
</comment>
<dbReference type="Pfam" id="PF07690">
    <property type="entry name" value="MFS_1"/>
    <property type="match status" value="1"/>
</dbReference>
<sequence length="558" mass="61104">MDTLRESSLGDFLRLVSRNQWLRHPEEKPDFVVPPQYAGQLPLTTAQTNVSDDTDAPATTETTKKGGIPHATLAANAVIVTWYGDNDPANPQNWSLPKKLWVLFVIMFYTFAVYVGSAIFAYAVYDAAEYFDVSVTLATINVTLFVVGYALGPLVLAPLSEVASIGRNPPYIVSLAIFCILQVPTALSTNFAGLCVLRFLAGFVGSPPLATGGASITDIFSPQKAGYGIGIYGIAAGVAPALAPSISGFAVIRFGWRWAFWELLIMSGAGLVCLFVGLPETSADNILYRRAQRLRKLTGNEFLRSEAELAEAEKSFASVMQEALVRPIVMTLTEPIILAINLYVGLTYAILYSYLESYPVVFAEGYGWNLGLAGLPFLAITVGGLVSYVVYCLWSYYSWEPKFVAAKGELAPEAYLPLSLYGAFCYPICLFWFAWTANRTSWVSPTIATGIFGLADCWSFMPFLNYLAFAYPRYAASALASNDFVRSLMGAAMPIVSRPLFHNLGVDWGNSLLAFITILFIPIPFVLVKYGPWLRSRSRMAEKYESDNVPRKSEGAAV</sequence>
<dbReference type="FunFam" id="1.20.1250.20:FF:000011">
    <property type="entry name" value="MFS multidrug transporter, putative"/>
    <property type="match status" value="1"/>
</dbReference>
<dbReference type="STRING" id="105984.A0A427XJ41"/>
<reference evidence="7 8" key="1">
    <citation type="submission" date="2018-11" db="EMBL/GenBank/DDBJ databases">
        <title>Genome sequence of Apiotrichum porosum DSM 27194.</title>
        <authorList>
            <person name="Aliyu H."/>
            <person name="Gorte O."/>
            <person name="Ochsenreither K."/>
        </authorList>
    </citation>
    <scope>NUCLEOTIDE SEQUENCE [LARGE SCALE GENOMIC DNA]</scope>
    <source>
        <strain evidence="7 8">DSM 27194</strain>
    </source>
</reference>
<evidence type="ECO:0000259" key="6">
    <source>
        <dbReference type="PROSITE" id="PS50850"/>
    </source>
</evidence>
<dbReference type="InterPro" id="IPR036259">
    <property type="entry name" value="MFS_trans_sf"/>
</dbReference>
<dbReference type="OrthoDB" id="3357846at2759"/>
<keyword evidence="3 5" id="KW-1133">Transmembrane helix</keyword>
<evidence type="ECO:0000256" key="2">
    <source>
        <dbReference type="ARBA" id="ARBA00022692"/>
    </source>
</evidence>
<evidence type="ECO:0000313" key="8">
    <source>
        <dbReference type="Proteomes" id="UP000279236"/>
    </source>
</evidence>
<keyword evidence="4 5" id="KW-0472">Membrane</keyword>
<dbReference type="PANTHER" id="PTHR23502:SF23">
    <property type="entry name" value="FLUCONAZOLE RESISTANCE PROTEIN 1"/>
    <property type="match status" value="1"/>
</dbReference>
<accession>A0A427XJ41</accession>
<comment type="subcellular location">
    <subcellularLocation>
        <location evidence="1">Membrane</location>
        <topology evidence="1">Multi-pass membrane protein</topology>
    </subcellularLocation>
</comment>
<proteinExistence type="predicted"/>
<dbReference type="GO" id="GO:1990961">
    <property type="term" value="P:xenobiotic detoxification by transmembrane export across the plasma membrane"/>
    <property type="evidence" value="ECO:0007669"/>
    <property type="project" value="TreeGrafter"/>
</dbReference>
<dbReference type="GeneID" id="39586270"/>
<keyword evidence="2 5" id="KW-0812">Transmembrane</keyword>